<protein>
    <submittedName>
        <fullName evidence="1">Uncharacterized protein</fullName>
    </submittedName>
</protein>
<reference evidence="2" key="1">
    <citation type="journal article" date="2024" name="Proc. Natl. Acad. Sci. U.S.A.">
        <title>Extraordinary preservation of gene collinearity over three hundred million years revealed in homosporous lycophytes.</title>
        <authorList>
            <person name="Li C."/>
            <person name="Wickell D."/>
            <person name="Kuo L.Y."/>
            <person name="Chen X."/>
            <person name="Nie B."/>
            <person name="Liao X."/>
            <person name="Peng D."/>
            <person name="Ji J."/>
            <person name="Jenkins J."/>
            <person name="Williams M."/>
            <person name="Shu S."/>
            <person name="Plott C."/>
            <person name="Barry K."/>
            <person name="Rajasekar S."/>
            <person name="Grimwood J."/>
            <person name="Han X."/>
            <person name="Sun S."/>
            <person name="Hou Z."/>
            <person name="He W."/>
            <person name="Dai G."/>
            <person name="Sun C."/>
            <person name="Schmutz J."/>
            <person name="Leebens-Mack J.H."/>
            <person name="Li F.W."/>
            <person name="Wang L."/>
        </authorList>
    </citation>
    <scope>NUCLEOTIDE SEQUENCE [LARGE SCALE GENOMIC DNA]</scope>
    <source>
        <strain evidence="2">cv. PW_Plant_1</strain>
    </source>
</reference>
<proteinExistence type="predicted"/>
<dbReference type="EMBL" id="CM055108">
    <property type="protein sequence ID" value="KAJ7524493.1"/>
    <property type="molecule type" value="Genomic_DNA"/>
</dbReference>
<evidence type="ECO:0000313" key="2">
    <source>
        <dbReference type="Proteomes" id="UP001162992"/>
    </source>
</evidence>
<evidence type="ECO:0000313" key="1">
    <source>
        <dbReference type="EMBL" id="KAJ7524493.1"/>
    </source>
</evidence>
<accession>A0ACC2B3Y8</accession>
<comment type="caution">
    <text evidence="1">The sequence shown here is derived from an EMBL/GenBank/DDBJ whole genome shotgun (WGS) entry which is preliminary data.</text>
</comment>
<sequence length="448" mass="49695">MSSGFGWQELKAGKLSRGSRLPLGCLRYTGCAVLHCSKVFPVFHVSQLRKALTRSDNLVGDNVLVLPLDPQQPPHEPEEILDSRETQTRHTLYREYLVKWNDQPVENVTWERGSVLCKIFPNFVLEDQDESVGENANGSGNCAAVAEVGEGGFCSNYLKQLDAKQEDEEPSQDEQIRLGINNAVTNAQNNLRICEERVIKSQGKGLPLPCISQLLVEESWLGALQGEFYKPYLKNLCEFVKTESKGSVPIYPPPAQIFNALNSCPLDKVKVVIIGQDPYHGPGQAMGLCFSVPFGVKVPPSLINMYKEIQQDVGCTIPSHGILEKWVQQGVLLLNAVLTVREHRANSHAKKGWEQLTDAAIKVLSHRRPGIVFLLWGNSAQDKIRLTEANGHHILKAAHPSGLSAHKGFFKCRHFSATNKLLEEAGVAFFHISAAVYQDGPPFEFDHC</sequence>
<organism evidence="1 2">
    <name type="scientific">Diphasiastrum complanatum</name>
    <name type="common">Issler's clubmoss</name>
    <name type="synonym">Lycopodium complanatum</name>
    <dbReference type="NCBI Taxonomy" id="34168"/>
    <lineage>
        <taxon>Eukaryota</taxon>
        <taxon>Viridiplantae</taxon>
        <taxon>Streptophyta</taxon>
        <taxon>Embryophyta</taxon>
        <taxon>Tracheophyta</taxon>
        <taxon>Lycopodiopsida</taxon>
        <taxon>Lycopodiales</taxon>
        <taxon>Lycopodiaceae</taxon>
        <taxon>Lycopodioideae</taxon>
        <taxon>Diphasiastrum</taxon>
    </lineage>
</organism>
<name>A0ACC2B3Y8_DIPCM</name>
<keyword evidence="2" id="KW-1185">Reference proteome</keyword>
<dbReference type="Proteomes" id="UP001162992">
    <property type="component" value="Chromosome 17"/>
</dbReference>
<gene>
    <name evidence="1" type="ORF">O6H91_17G007700</name>
</gene>